<protein>
    <submittedName>
        <fullName evidence="1">Uncharacterized protein</fullName>
    </submittedName>
</protein>
<keyword evidence="2" id="KW-1185">Reference proteome</keyword>
<dbReference type="EMBL" id="JBHSAS010000020">
    <property type="protein sequence ID" value="MFC4029262.1"/>
    <property type="molecule type" value="Genomic_DNA"/>
</dbReference>
<dbReference type="Proteomes" id="UP001595793">
    <property type="component" value="Unassembled WGS sequence"/>
</dbReference>
<evidence type="ECO:0000313" key="1">
    <source>
        <dbReference type="EMBL" id="MFC4029262.1"/>
    </source>
</evidence>
<comment type="caution">
    <text evidence="1">The sequence shown here is derived from an EMBL/GenBank/DDBJ whole genome shotgun (WGS) entry which is preliminary data.</text>
</comment>
<accession>A0ABV8HE28</accession>
<organism evidence="1 2">
    <name type="scientific">Zunongwangia endophytica</name>
    <dbReference type="NCBI Taxonomy" id="1808945"/>
    <lineage>
        <taxon>Bacteria</taxon>
        <taxon>Pseudomonadati</taxon>
        <taxon>Bacteroidota</taxon>
        <taxon>Flavobacteriia</taxon>
        <taxon>Flavobacteriales</taxon>
        <taxon>Flavobacteriaceae</taxon>
        <taxon>Zunongwangia</taxon>
    </lineage>
</organism>
<proteinExistence type="predicted"/>
<reference evidence="2" key="1">
    <citation type="journal article" date="2019" name="Int. J. Syst. Evol. Microbiol.">
        <title>The Global Catalogue of Microorganisms (GCM) 10K type strain sequencing project: providing services to taxonomists for standard genome sequencing and annotation.</title>
        <authorList>
            <consortium name="The Broad Institute Genomics Platform"/>
            <consortium name="The Broad Institute Genome Sequencing Center for Infectious Disease"/>
            <person name="Wu L."/>
            <person name="Ma J."/>
        </authorList>
    </citation>
    <scope>NUCLEOTIDE SEQUENCE [LARGE SCALE GENOMIC DNA]</scope>
    <source>
        <strain evidence="2">CECT 9128</strain>
    </source>
</reference>
<name>A0ABV8HE28_9FLAO</name>
<sequence>MRKESFEAAQPSIKEYFSQINEKAFTTHDLSIIFENKRFDWKIATYRNSKHFIKFLADNNILNSTKLKHQVSGSIKTILSKQNGNFYDIALTIKKDGYLSNYTAMAIHELTLQIPKSIYISFLKSDDRVTQKTIVKLSQDSIDKAFSKKQRQTSEIYKSEKENYRIYLIQKNFTLDNVGVITKNGLRYTDLERTLLDIAIRPAYSGGVFEVLDAFSAAKKKVDLVKLERYLNTLDYTYPYHQLIGFYLNKANYNQEELRIFQNKITNYNFYLTYNISNKEFDQDWKIFYPKGF</sequence>
<dbReference type="RefSeq" id="WP_290230837.1">
    <property type="nucleotide sequence ID" value="NZ_JAUFPZ010000002.1"/>
</dbReference>
<gene>
    <name evidence="1" type="ORF">ACFOS1_17720</name>
</gene>
<evidence type="ECO:0000313" key="2">
    <source>
        <dbReference type="Proteomes" id="UP001595793"/>
    </source>
</evidence>